<feature type="domain" description="BFD-like [2Fe-2S]-binding" evidence="1">
    <location>
        <begin position="16"/>
        <end position="67"/>
    </location>
</feature>
<evidence type="ECO:0000313" key="3">
    <source>
        <dbReference type="Proteomes" id="UP000422764"/>
    </source>
</evidence>
<dbReference type="AlphaFoldDB" id="A0A6I6EM76"/>
<dbReference type="EMBL" id="CP046522">
    <property type="protein sequence ID" value="QGU94822.1"/>
    <property type="molecule type" value="Genomic_DNA"/>
</dbReference>
<protein>
    <submittedName>
        <fullName evidence="2">(2Fe-2S)-binding protein</fullName>
    </submittedName>
</protein>
<name>A0A6I6EM76_9CLOT</name>
<evidence type="ECO:0000259" key="1">
    <source>
        <dbReference type="Pfam" id="PF04324"/>
    </source>
</evidence>
<evidence type="ECO:0000313" key="2">
    <source>
        <dbReference type="EMBL" id="QGU94822.1"/>
    </source>
</evidence>
<dbReference type="Gene3D" id="1.10.10.1100">
    <property type="entry name" value="BFD-like [2Fe-2S]-binding domain"/>
    <property type="match status" value="1"/>
</dbReference>
<keyword evidence="3" id="KW-1185">Reference proteome</keyword>
<gene>
    <name evidence="2" type="ORF">GOM49_06660</name>
</gene>
<sequence>MEQNISPEILDKLTKVCLCKSVTRAKIKQAIKDGANTFEKVQEATGAGTGSCGAKRCREKIEELIRET</sequence>
<organism evidence="2 3">
    <name type="scientific">Clostridium bovifaecis</name>
    <dbReference type="NCBI Taxonomy" id="2184719"/>
    <lineage>
        <taxon>Bacteria</taxon>
        <taxon>Bacillati</taxon>
        <taxon>Bacillota</taxon>
        <taxon>Clostridia</taxon>
        <taxon>Eubacteriales</taxon>
        <taxon>Clostridiaceae</taxon>
        <taxon>Clostridium</taxon>
    </lineage>
</organism>
<reference evidence="2 3" key="1">
    <citation type="submission" date="2019-12" db="EMBL/GenBank/DDBJ databases">
        <title>Genome sequenceing of Clostridium bovifaecis.</title>
        <authorList>
            <person name="Yao Y."/>
        </authorList>
    </citation>
    <scope>NUCLEOTIDE SEQUENCE [LARGE SCALE GENOMIC DNA]</scope>
    <source>
        <strain evidence="2 3">BXX</strain>
    </source>
</reference>
<dbReference type="Proteomes" id="UP000422764">
    <property type="component" value="Chromosome"/>
</dbReference>
<accession>A0A6I6EM76</accession>
<proteinExistence type="predicted"/>
<dbReference type="InterPro" id="IPR041854">
    <property type="entry name" value="BFD-like_2Fe2S-bd_dom_sf"/>
</dbReference>
<dbReference type="InterPro" id="IPR007419">
    <property type="entry name" value="BFD-like_2Fe2S-bd_dom"/>
</dbReference>
<dbReference type="Pfam" id="PF04324">
    <property type="entry name" value="Fer2_BFD"/>
    <property type="match status" value="1"/>
</dbReference>